<dbReference type="SUPFAM" id="SSF46689">
    <property type="entry name" value="Homeodomain-like"/>
    <property type="match status" value="2"/>
</dbReference>
<dbReference type="InterPro" id="IPR018062">
    <property type="entry name" value="HTH_AraC-typ_CS"/>
</dbReference>
<dbReference type="PANTHER" id="PTHR46796">
    <property type="entry name" value="HTH-TYPE TRANSCRIPTIONAL ACTIVATOR RHAS-RELATED"/>
    <property type="match status" value="1"/>
</dbReference>
<dbReference type="AlphaFoldDB" id="A0A1C2DVU4"/>
<dbReference type="InterPro" id="IPR018060">
    <property type="entry name" value="HTH_AraC"/>
</dbReference>
<accession>A0A1C2DVU4</accession>
<dbReference type="Proteomes" id="UP000094412">
    <property type="component" value="Unassembled WGS sequence"/>
</dbReference>
<dbReference type="SUPFAM" id="SSF51182">
    <property type="entry name" value="RmlC-like cupins"/>
    <property type="match status" value="1"/>
</dbReference>
<keyword evidence="3" id="KW-0804">Transcription</keyword>
<dbReference type="GO" id="GO:0003700">
    <property type="term" value="F:DNA-binding transcription factor activity"/>
    <property type="evidence" value="ECO:0007669"/>
    <property type="project" value="InterPro"/>
</dbReference>
<dbReference type="InterPro" id="IPR050204">
    <property type="entry name" value="AraC_XylS_family_regulators"/>
</dbReference>
<evidence type="ECO:0000256" key="3">
    <source>
        <dbReference type="ARBA" id="ARBA00023163"/>
    </source>
</evidence>
<organism evidence="5 6">
    <name type="scientific">Mesorhizobium hungaricum</name>
    <dbReference type="NCBI Taxonomy" id="1566387"/>
    <lineage>
        <taxon>Bacteria</taxon>
        <taxon>Pseudomonadati</taxon>
        <taxon>Pseudomonadota</taxon>
        <taxon>Alphaproteobacteria</taxon>
        <taxon>Hyphomicrobiales</taxon>
        <taxon>Phyllobacteriaceae</taxon>
        <taxon>Mesorhizobium</taxon>
    </lineage>
</organism>
<dbReference type="PROSITE" id="PS00041">
    <property type="entry name" value="HTH_ARAC_FAMILY_1"/>
    <property type="match status" value="1"/>
</dbReference>
<feature type="domain" description="HTH araC/xylS-type" evidence="4">
    <location>
        <begin position="221"/>
        <end position="319"/>
    </location>
</feature>
<dbReference type="InterPro" id="IPR011051">
    <property type="entry name" value="RmlC_Cupin_sf"/>
</dbReference>
<dbReference type="Gene3D" id="1.10.10.60">
    <property type="entry name" value="Homeodomain-like"/>
    <property type="match status" value="2"/>
</dbReference>
<keyword evidence="2" id="KW-0238">DNA-binding</keyword>
<dbReference type="EMBL" id="MDEO01000031">
    <property type="protein sequence ID" value="OCX18763.1"/>
    <property type="molecule type" value="Genomic_DNA"/>
</dbReference>
<comment type="caution">
    <text evidence="5">The sequence shown here is derived from an EMBL/GenBank/DDBJ whole genome shotgun (WGS) entry which is preliminary data.</text>
</comment>
<dbReference type="STRING" id="1566387.QV13_11020"/>
<name>A0A1C2DVU4_9HYPH</name>
<evidence type="ECO:0000259" key="4">
    <source>
        <dbReference type="PROSITE" id="PS01124"/>
    </source>
</evidence>
<dbReference type="InterPro" id="IPR020449">
    <property type="entry name" value="Tscrpt_reg_AraC-type_HTH"/>
</dbReference>
<dbReference type="SMART" id="SM00342">
    <property type="entry name" value="HTH_ARAC"/>
    <property type="match status" value="1"/>
</dbReference>
<evidence type="ECO:0000256" key="1">
    <source>
        <dbReference type="ARBA" id="ARBA00023015"/>
    </source>
</evidence>
<sequence length="322" mass="35450">MLDRSSKTPLAASSLTGDALTDILRGLRLDGVQYGRCEMKEPWGLEFPKQSAARFYFIGQKACWMRMPSGEWVEMKAGDAVLVPRGAPHALASAPDVPTAPLQGYQVTEICKNVYGMKNEGCTPGTLLFCGTMYFNLDSLHPLLGMMPDAMRTHELEAYEPSIPHLLEAMAREVKMERVGSGGIVARLADVLAASIIRSWVERGCGDSKGWIAAVRDREIGKVLAAIHLEPNRDWSVETLARTMGASRSGFAERFATIVGETPAKYVTQVRMHQARQWLVHDRLKIAVVANRLGYESEAAFSRAFKRVIGAPPSHYRGDEAA</sequence>
<dbReference type="InterPro" id="IPR032783">
    <property type="entry name" value="AraC_lig"/>
</dbReference>
<keyword evidence="1" id="KW-0805">Transcription regulation</keyword>
<keyword evidence="6" id="KW-1185">Reference proteome</keyword>
<dbReference type="PRINTS" id="PR00032">
    <property type="entry name" value="HTHARAC"/>
</dbReference>
<protein>
    <submittedName>
        <fullName evidence="5">AraC family transcriptional regulator</fullName>
    </submittedName>
</protein>
<dbReference type="Pfam" id="PF12852">
    <property type="entry name" value="Cupin_6"/>
    <property type="match status" value="1"/>
</dbReference>
<dbReference type="GO" id="GO:0043565">
    <property type="term" value="F:sequence-specific DNA binding"/>
    <property type="evidence" value="ECO:0007669"/>
    <property type="project" value="InterPro"/>
</dbReference>
<dbReference type="InterPro" id="IPR009057">
    <property type="entry name" value="Homeodomain-like_sf"/>
</dbReference>
<evidence type="ECO:0000313" key="6">
    <source>
        <dbReference type="Proteomes" id="UP000094412"/>
    </source>
</evidence>
<dbReference type="PANTHER" id="PTHR46796:SF7">
    <property type="entry name" value="ARAC FAMILY TRANSCRIPTIONAL REGULATOR"/>
    <property type="match status" value="1"/>
</dbReference>
<gene>
    <name evidence="5" type="ORF">QV13_11020</name>
</gene>
<evidence type="ECO:0000313" key="5">
    <source>
        <dbReference type="EMBL" id="OCX18763.1"/>
    </source>
</evidence>
<reference evidence="5 6" key="1">
    <citation type="submission" date="2016-08" db="EMBL/GenBank/DDBJ databases">
        <title>Whole genome sequence of Mesorhizobium sp. strain UASWS1009 isolated from industrial sewage.</title>
        <authorList>
            <person name="Crovadore J."/>
            <person name="Calmin G."/>
            <person name="Chablais R."/>
            <person name="Cochard B."/>
            <person name="Lefort F."/>
        </authorList>
    </citation>
    <scope>NUCLEOTIDE SEQUENCE [LARGE SCALE GENOMIC DNA]</scope>
    <source>
        <strain evidence="5 6">UASWS1009</strain>
    </source>
</reference>
<dbReference type="Pfam" id="PF12833">
    <property type="entry name" value="HTH_18"/>
    <property type="match status" value="1"/>
</dbReference>
<dbReference type="OrthoDB" id="9802263at2"/>
<evidence type="ECO:0000256" key="2">
    <source>
        <dbReference type="ARBA" id="ARBA00023125"/>
    </source>
</evidence>
<proteinExistence type="predicted"/>
<dbReference type="PROSITE" id="PS01124">
    <property type="entry name" value="HTH_ARAC_FAMILY_2"/>
    <property type="match status" value="1"/>
</dbReference>
<dbReference type="RefSeq" id="WP_036254693.1">
    <property type="nucleotide sequence ID" value="NZ_MDEO01000031.1"/>
</dbReference>